<name>A0A2T5GC94_HYDSH</name>
<gene>
    <name evidence="3" type="ORF">HSCHL_1430</name>
</gene>
<dbReference type="Gene3D" id="3.30.1180.10">
    <property type="match status" value="1"/>
</dbReference>
<dbReference type="GO" id="GO:0008289">
    <property type="term" value="F:lipid binding"/>
    <property type="evidence" value="ECO:0007669"/>
    <property type="project" value="UniProtKB-KW"/>
</dbReference>
<proteinExistence type="predicted"/>
<comment type="caution">
    <text evidence="3">The sequence shown here is derived from an EMBL/GenBank/DDBJ whole genome shotgun (WGS) entry which is preliminary data.</text>
</comment>
<dbReference type="SUPFAM" id="SSF82549">
    <property type="entry name" value="DAK1/DegV-like"/>
    <property type="match status" value="1"/>
</dbReference>
<dbReference type="Pfam" id="PF02645">
    <property type="entry name" value="DegV"/>
    <property type="match status" value="1"/>
</dbReference>
<dbReference type="InterPro" id="IPR003797">
    <property type="entry name" value="DegV"/>
</dbReference>
<dbReference type="PROSITE" id="PS51482">
    <property type="entry name" value="DEGV"/>
    <property type="match status" value="1"/>
</dbReference>
<dbReference type="InterPro" id="IPR043168">
    <property type="entry name" value="DegV_C"/>
</dbReference>
<dbReference type="PANTHER" id="PTHR33434">
    <property type="entry name" value="DEGV DOMAIN-CONTAINING PROTEIN DR_1986-RELATED"/>
    <property type="match status" value="1"/>
</dbReference>
<dbReference type="EMBL" id="PEBV01000010">
    <property type="protein sequence ID" value="PTQ53802.1"/>
    <property type="molecule type" value="Genomic_DNA"/>
</dbReference>
<dbReference type="InterPro" id="IPR050270">
    <property type="entry name" value="DegV_domain_contain"/>
</dbReference>
<evidence type="ECO:0000256" key="1">
    <source>
        <dbReference type="ARBA" id="ARBA00023121"/>
    </source>
</evidence>
<feature type="compositionally biased region" description="Low complexity" evidence="2">
    <location>
        <begin position="33"/>
        <end position="48"/>
    </location>
</feature>
<reference evidence="3 4" key="1">
    <citation type="submission" date="2017-08" db="EMBL/GenBank/DDBJ databases">
        <title>Burning lignite coal seam in the remote Altai Mountains harbors a hydrogen-driven thermophilic microbial community.</title>
        <authorList>
            <person name="Kadnikov V.V."/>
            <person name="Mardanov A.V."/>
            <person name="Ivasenko D."/>
            <person name="Beletsky A.V."/>
            <person name="Karnachuk O.V."/>
            <person name="Ravin N.V."/>
        </authorList>
    </citation>
    <scope>NUCLEOTIDE SEQUENCE [LARGE SCALE GENOMIC DNA]</scope>
    <source>
        <strain evidence="3">AL33</strain>
    </source>
</reference>
<sequence length="370" mass="40214">MRLGKRPRCASASGGGAPRQAAAVRLGKRPRRASASGRGSLRQAAAARFGEKPAMGQKERRPGSGAGSGGPETEAGRCGPGRSGSLARIAWITDSTAYLEPAFAQEKGIHIVPLSVVFGDRSYREGEEIDEATFYRLVRESPAPPTTSQPSLGDFVALYERLKAEYDVGIAVHLSGGISGTVETSRQAAAMVGFSVHVIDSKIATYPMAFILKAGIRLADAGRPVEEIVRYMEDVRDRMRALFLVRDLSYLHRGGRLNMAQYVVGSLLQVKPILHFVDGRIVPLEKVRTEKKAVARVFELFDEAVRNVPRARVAIIHANAPEEALRWQARLGERYDHLDVVVSTFGPVIATHVGEGTIGFGWYPLREGEA</sequence>
<feature type="region of interest" description="Disordered" evidence="2">
    <location>
        <begin position="1"/>
        <end position="81"/>
    </location>
</feature>
<dbReference type="NCBIfam" id="TIGR00762">
    <property type="entry name" value="DegV"/>
    <property type="match status" value="1"/>
</dbReference>
<evidence type="ECO:0000313" key="4">
    <source>
        <dbReference type="Proteomes" id="UP000244180"/>
    </source>
</evidence>
<dbReference type="Proteomes" id="UP000244180">
    <property type="component" value="Unassembled WGS sequence"/>
</dbReference>
<evidence type="ECO:0000256" key="2">
    <source>
        <dbReference type="SAM" id="MobiDB-lite"/>
    </source>
</evidence>
<protein>
    <submittedName>
        <fullName evidence="3">DegV family protein</fullName>
    </submittedName>
</protein>
<dbReference type="PANTHER" id="PTHR33434:SF2">
    <property type="entry name" value="FATTY ACID-BINDING PROTEIN TM_1468"/>
    <property type="match status" value="1"/>
</dbReference>
<accession>A0A2T5GC94</accession>
<dbReference type="AlphaFoldDB" id="A0A2T5GC94"/>
<organism evidence="3 4">
    <name type="scientific">Hydrogenibacillus schlegelii</name>
    <name type="common">Bacillus schlegelii</name>
    <dbReference type="NCBI Taxonomy" id="1484"/>
    <lineage>
        <taxon>Bacteria</taxon>
        <taxon>Bacillati</taxon>
        <taxon>Bacillota</taxon>
        <taxon>Bacilli</taxon>
        <taxon>Bacillales</taxon>
        <taxon>Bacillales Family X. Incertae Sedis</taxon>
        <taxon>Hydrogenibacillus</taxon>
    </lineage>
</organism>
<dbReference type="Gene3D" id="3.40.50.10170">
    <property type="match status" value="1"/>
</dbReference>
<keyword evidence="1" id="KW-0446">Lipid-binding</keyword>
<evidence type="ECO:0000313" key="3">
    <source>
        <dbReference type="EMBL" id="PTQ53802.1"/>
    </source>
</evidence>